<feature type="domain" description="Response regulatory" evidence="8">
    <location>
        <begin position="4"/>
        <end position="117"/>
    </location>
</feature>
<feature type="modified residue" description="4-aspartylphosphate" evidence="6">
    <location>
        <position position="53"/>
    </location>
</feature>
<evidence type="ECO:0000256" key="5">
    <source>
        <dbReference type="ARBA" id="ARBA00023163"/>
    </source>
</evidence>
<dbReference type="PROSITE" id="PS51755">
    <property type="entry name" value="OMPR_PHOB"/>
    <property type="match status" value="1"/>
</dbReference>
<evidence type="ECO:0000256" key="4">
    <source>
        <dbReference type="ARBA" id="ARBA00023125"/>
    </source>
</evidence>
<dbReference type="RefSeq" id="WP_256603202.1">
    <property type="nucleotide sequence ID" value="NZ_JANIBJ010000027.1"/>
</dbReference>
<keyword evidence="2" id="KW-0902">Two-component regulatory system</keyword>
<gene>
    <name evidence="10" type="ORF">NP590_14245</name>
</gene>
<dbReference type="PANTHER" id="PTHR48111">
    <property type="entry name" value="REGULATOR OF RPOS"/>
    <property type="match status" value="1"/>
</dbReference>
<keyword evidence="5" id="KW-0804">Transcription</keyword>
<dbReference type="Pfam" id="PF00486">
    <property type="entry name" value="Trans_reg_C"/>
    <property type="match status" value="1"/>
</dbReference>
<dbReference type="CDD" id="cd17574">
    <property type="entry name" value="REC_OmpR"/>
    <property type="match status" value="1"/>
</dbReference>
<dbReference type="InterPro" id="IPR036388">
    <property type="entry name" value="WH-like_DNA-bd_sf"/>
</dbReference>
<dbReference type="SUPFAM" id="SSF46894">
    <property type="entry name" value="C-terminal effector domain of the bipartite response regulators"/>
    <property type="match status" value="1"/>
</dbReference>
<name>A0ABT1TJM9_9GAMM</name>
<reference evidence="10 11" key="1">
    <citation type="submission" date="2022-07" db="EMBL/GenBank/DDBJ databases">
        <title>Methylomonas rivi sp. nov., Methylomonas rosea sp. nov., Methylomonas aureus sp. nov. and Methylomonas subterranea sp. nov., four novel methanotrophs isolated from a freshwater creek and the deep terrestrial subsurface.</title>
        <authorList>
            <person name="Abin C."/>
            <person name="Sankaranarayanan K."/>
            <person name="Garner C."/>
            <person name="Sindelar R."/>
            <person name="Kotary K."/>
            <person name="Garner R."/>
            <person name="Barclay S."/>
            <person name="Lawson P."/>
            <person name="Krumholz L."/>
        </authorList>
    </citation>
    <scope>NUCLEOTIDE SEQUENCE [LARGE SCALE GENOMIC DNA]</scope>
    <source>
        <strain evidence="10 11">SURF-2</strain>
    </source>
</reference>
<dbReference type="Gene3D" id="3.40.50.2300">
    <property type="match status" value="1"/>
</dbReference>
<dbReference type="InterPro" id="IPR011006">
    <property type="entry name" value="CheY-like_superfamily"/>
</dbReference>
<evidence type="ECO:0000259" key="8">
    <source>
        <dbReference type="PROSITE" id="PS50110"/>
    </source>
</evidence>
<dbReference type="Pfam" id="PF00072">
    <property type="entry name" value="Response_reg"/>
    <property type="match status" value="1"/>
</dbReference>
<dbReference type="InterPro" id="IPR001867">
    <property type="entry name" value="OmpR/PhoB-type_DNA-bd"/>
</dbReference>
<evidence type="ECO:0000256" key="6">
    <source>
        <dbReference type="PROSITE-ProRule" id="PRU00169"/>
    </source>
</evidence>
<keyword evidence="4 7" id="KW-0238">DNA-binding</keyword>
<dbReference type="PANTHER" id="PTHR48111:SF4">
    <property type="entry name" value="DNA-BINDING DUAL TRANSCRIPTIONAL REGULATOR OMPR"/>
    <property type="match status" value="1"/>
</dbReference>
<protein>
    <submittedName>
        <fullName evidence="10">Response regulator</fullName>
    </submittedName>
</protein>
<sequence>MANTILIVEDEPEIRDMLSDFLSRRGYRPLLAESAEAARTLLKTESVDLALLDITLPGEDGLSLARHLRENHSVAIIMLTALDSVVDRIVGLEVGADDYVAKPFDPRELLARIKNVLRRMLPPAAAVAEGHVAIGGLRLDTAGQKLLDAKGDEIPLTGGEYALLKVFVDNPGRVLTRDRILDLTQQREWDPFDRSVDIRVTRVRKKIEPNPEKPVFIRTVRGSGYKFVPQGE</sequence>
<dbReference type="CDD" id="cd00383">
    <property type="entry name" value="trans_reg_C"/>
    <property type="match status" value="1"/>
</dbReference>
<dbReference type="Gene3D" id="1.10.10.10">
    <property type="entry name" value="Winged helix-like DNA-binding domain superfamily/Winged helix DNA-binding domain"/>
    <property type="match status" value="1"/>
</dbReference>
<dbReference type="Proteomes" id="UP001524499">
    <property type="component" value="Unassembled WGS sequence"/>
</dbReference>
<evidence type="ECO:0000256" key="1">
    <source>
        <dbReference type="ARBA" id="ARBA00022553"/>
    </source>
</evidence>
<dbReference type="SMART" id="SM00862">
    <property type="entry name" value="Trans_reg_C"/>
    <property type="match status" value="1"/>
</dbReference>
<keyword evidence="11" id="KW-1185">Reference proteome</keyword>
<evidence type="ECO:0000313" key="10">
    <source>
        <dbReference type="EMBL" id="MCQ8105272.1"/>
    </source>
</evidence>
<evidence type="ECO:0000313" key="11">
    <source>
        <dbReference type="Proteomes" id="UP001524499"/>
    </source>
</evidence>
<evidence type="ECO:0000256" key="2">
    <source>
        <dbReference type="ARBA" id="ARBA00023012"/>
    </source>
</evidence>
<evidence type="ECO:0000256" key="3">
    <source>
        <dbReference type="ARBA" id="ARBA00023015"/>
    </source>
</evidence>
<organism evidence="10 11">
    <name type="scientific">Methylomonas subterranea</name>
    <dbReference type="NCBI Taxonomy" id="2952225"/>
    <lineage>
        <taxon>Bacteria</taxon>
        <taxon>Pseudomonadati</taxon>
        <taxon>Pseudomonadota</taxon>
        <taxon>Gammaproteobacteria</taxon>
        <taxon>Methylococcales</taxon>
        <taxon>Methylococcaceae</taxon>
        <taxon>Methylomonas</taxon>
    </lineage>
</organism>
<keyword evidence="1 6" id="KW-0597">Phosphoprotein</keyword>
<dbReference type="SMART" id="SM00448">
    <property type="entry name" value="REC"/>
    <property type="match status" value="1"/>
</dbReference>
<comment type="caution">
    <text evidence="10">The sequence shown here is derived from an EMBL/GenBank/DDBJ whole genome shotgun (WGS) entry which is preliminary data.</text>
</comment>
<evidence type="ECO:0000259" key="9">
    <source>
        <dbReference type="PROSITE" id="PS51755"/>
    </source>
</evidence>
<feature type="DNA-binding region" description="OmpR/PhoB-type" evidence="7">
    <location>
        <begin position="129"/>
        <end position="229"/>
    </location>
</feature>
<proteinExistence type="predicted"/>
<dbReference type="InterPro" id="IPR039420">
    <property type="entry name" value="WalR-like"/>
</dbReference>
<dbReference type="SUPFAM" id="SSF52172">
    <property type="entry name" value="CheY-like"/>
    <property type="match status" value="1"/>
</dbReference>
<dbReference type="InterPro" id="IPR001789">
    <property type="entry name" value="Sig_transdc_resp-reg_receiver"/>
</dbReference>
<accession>A0ABT1TJM9</accession>
<dbReference type="PROSITE" id="PS50110">
    <property type="entry name" value="RESPONSE_REGULATORY"/>
    <property type="match status" value="1"/>
</dbReference>
<keyword evidence="3" id="KW-0805">Transcription regulation</keyword>
<dbReference type="EMBL" id="JANIBJ010000027">
    <property type="protein sequence ID" value="MCQ8105272.1"/>
    <property type="molecule type" value="Genomic_DNA"/>
</dbReference>
<evidence type="ECO:0000256" key="7">
    <source>
        <dbReference type="PROSITE-ProRule" id="PRU01091"/>
    </source>
</evidence>
<dbReference type="Gene3D" id="6.10.250.690">
    <property type="match status" value="1"/>
</dbReference>
<feature type="domain" description="OmpR/PhoB-type" evidence="9">
    <location>
        <begin position="129"/>
        <end position="229"/>
    </location>
</feature>
<dbReference type="InterPro" id="IPR016032">
    <property type="entry name" value="Sig_transdc_resp-reg_C-effctor"/>
</dbReference>